<dbReference type="InterPro" id="IPR029058">
    <property type="entry name" value="AB_hydrolase_fold"/>
</dbReference>
<name>A0A3R7DBY1_9EURY</name>
<comment type="caution">
    <text evidence="3">The sequence shown here is derived from an EMBL/GenBank/DDBJ whole genome shotgun (WGS) entry which is preliminary data.</text>
</comment>
<dbReference type="Gene3D" id="3.40.50.1820">
    <property type="entry name" value="alpha/beta hydrolase"/>
    <property type="match status" value="1"/>
</dbReference>
<evidence type="ECO:0000259" key="2">
    <source>
        <dbReference type="Pfam" id="PF12697"/>
    </source>
</evidence>
<dbReference type="Pfam" id="PF12697">
    <property type="entry name" value="Abhydrolase_6"/>
    <property type="match status" value="1"/>
</dbReference>
<gene>
    <name evidence="3" type="ORF">ATJ93_0610</name>
</gene>
<dbReference type="InterPro" id="IPR000073">
    <property type="entry name" value="AB_hydrolase_1"/>
</dbReference>
<evidence type="ECO:0000313" key="3">
    <source>
        <dbReference type="EMBL" id="RKD97620.1"/>
    </source>
</evidence>
<sequence length="301" mass="32073">MAELTLEDGRLWYETHDPSRTRGQPLVFVHGGWLNGTAWNPQVEHFADDYRIVTLDVRGHGQTGATDADRYSIELFTDDLEALLSHLEIERPVLCGLSLGSMVVQEYLHRHAGAGTVPDSSSGADATSNGTAPAGAILGGAVRSMPPVDLPSGVKPFVSPGPALGTALSLTGPKTTFRSLLQSIRATTGQQWLSVDPEVRAAAMDAVGEVSRAEFRKVFDALVRYDPPELTGVDVPTLVVHGEQEAPQVKRQGAQIASAVADGRQVTLEKAGHLVNQDRPTAFNAVSEDFLHGLADGLAAR</sequence>
<dbReference type="Proteomes" id="UP000283805">
    <property type="component" value="Unassembled WGS sequence"/>
</dbReference>
<evidence type="ECO:0000313" key="4">
    <source>
        <dbReference type="Proteomes" id="UP000283805"/>
    </source>
</evidence>
<dbReference type="InterPro" id="IPR050266">
    <property type="entry name" value="AB_hydrolase_sf"/>
</dbReference>
<accession>A0A3R7DBY1</accession>
<reference evidence="3 4" key="1">
    <citation type="submission" date="2018-09" db="EMBL/GenBank/DDBJ databases">
        <title>Genomic Encyclopedia of Archaeal and Bacterial Type Strains, Phase II (KMG-II): from individual species to whole genera.</title>
        <authorList>
            <person name="Goeker M."/>
        </authorList>
    </citation>
    <scope>NUCLEOTIDE SEQUENCE [LARGE SCALE GENOMIC DNA]</scope>
    <source>
        <strain evidence="3 4">DSM 13151</strain>
    </source>
</reference>
<protein>
    <submittedName>
        <fullName evidence="3">Pimeloyl-ACP methyl ester carboxylesterase</fullName>
    </submittedName>
</protein>
<dbReference type="AlphaFoldDB" id="A0A3R7DBY1"/>
<dbReference type="GO" id="GO:0016020">
    <property type="term" value="C:membrane"/>
    <property type="evidence" value="ECO:0007669"/>
    <property type="project" value="TreeGrafter"/>
</dbReference>
<dbReference type="EMBL" id="RAPO01000001">
    <property type="protein sequence ID" value="RKD97620.1"/>
    <property type="molecule type" value="Genomic_DNA"/>
</dbReference>
<feature type="domain" description="AB hydrolase-1" evidence="2">
    <location>
        <begin position="26"/>
        <end position="285"/>
    </location>
</feature>
<dbReference type="InterPro" id="IPR000639">
    <property type="entry name" value="Epox_hydrolase-like"/>
</dbReference>
<evidence type="ECO:0000256" key="1">
    <source>
        <dbReference type="ARBA" id="ARBA00022801"/>
    </source>
</evidence>
<proteinExistence type="predicted"/>
<keyword evidence="1" id="KW-0378">Hydrolase</keyword>
<dbReference type="SUPFAM" id="SSF53474">
    <property type="entry name" value="alpha/beta-Hydrolases"/>
    <property type="match status" value="1"/>
</dbReference>
<dbReference type="OrthoDB" id="7466at2157"/>
<dbReference type="GO" id="GO:0016787">
    <property type="term" value="F:hydrolase activity"/>
    <property type="evidence" value="ECO:0007669"/>
    <property type="project" value="UniProtKB-KW"/>
</dbReference>
<dbReference type="PANTHER" id="PTHR43798">
    <property type="entry name" value="MONOACYLGLYCEROL LIPASE"/>
    <property type="match status" value="1"/>
</dbReference>
<dbReference type="PANTHER" id="PTHR43798:SF31">
    <property type="entry name" value="AB HYDROLASE SUPERFAMILY PROTEIN YCLE"/>
    <property type="match status" value="1"/>
</dbReference>
<dbReference type="RefSeq" id="WP_120243137.1">
    <property type="nucleotide sequence ID" value="NZ_RAPO01000001.1"/>
</dbReference>
<organism evidence="3 4">
    <name type="scientific">Halopiger aswanensis</name>
    <dbReference type="NCBI Taxonomy" id="148449"/>
    <lineage>
        <taxon>Archaea</taxon>
        <taxon>Methanobacteriati</taxon>
        <taxon>Methanobacteriota</taxon>
        <taxon>Stenosarchaea group</taxon>
        <taxon>Halobacteria</taxon>
        <taxon>Halobacteriales</taxon>
        <taxon>Natrialbaceae</taxon>
        <taxon>Halopiger</taxon>
    </lineage>
</organism>
<keyword evidence="4" id="KW-1185">Reference proteome</keyword>
<dbReference type="PRINTS" id="PR00412">
    <property type="entry name" value="EPOXHYDRLASE"/>
</dbReference>